<gene>
    <name evidence="3" type="ORF">E4582_06980</name>
</gene>
<dbReference type="InterPro" id="IPR029058">
    <property type="entry name" value="AB_hydrolase_fold"/>
</dbReference>
<dbReference type="InterPro" id="IPR001375">
    <property type="entry name" value="Peptidase_S9_cat"/>
</dbReference>
<evidence type="ECO:0000259" key="2">
    <source>
        <dbReference type="Pfam" id="PF00326"/>
    </source>
</evidence>
<evidence type="ECO:0000313" key="3">
    <source>
        <dbReference type="EMBL" id="TKS55341.1"/>
    </source>
</evidence>
<keyword evidence="4" id="KW-1185">Reference proteome</keyword>
<dbReference type="Pfam" id="PF00326">
    <property type="entry name" value="Peptidase_S9"/>
    <property type="match status" value="1"/>
</dbReference>
<evidence type="ECO:0000256" key="1">
    <source>
        <dbReference type="ARBA" id="ARBA00022801"/>
    </source>
</evidence>
<protein>
    <submittedName>
        <fullName evidence="3">S9 family peptidase</fullName>
    </submittedName>
</protein>
<feature type="domain" description="Peptidase S9 prolyl oligopeptidase catalytic" evidence="2">
    <location>
        <begin position="415"/>
        <end position="625"/>
    </location>
</feature>
<sequence length="630" mass="69465">MDLAPFVAEEKIGSLKLSPTGEYYAATVPMEGQYGLAVMRRSDHAITASFRFTKGTDIHDFWWVNPERVLIAVAETFGSRDDPLPTGELYAINADGSRRDLLVGWRVRGSYTGTRLTTGKREEQVAARLVDTLPGDDRHVLIRVAPLAQDPITRLERMDVYSGRRTRVTSAPVSTAEYVTDNTGTVRFAYGANVDNVSRTYLRADDRSEWELINDERTSGGIVVPLGFSPDNATAYLRMEHRQGPDSVVAYDIASGERRELLRHDVVDPVPVYDDSGRVPVGVRFHGAQTRTAFFDEASPEARVQRSLEAVFEGQVVSVTSATTDGTSRLFQARSDVDPGSYFEFDSTRNNADFIFARSEAIDPERMGTMRGVELRARDGLPLHGFLTVPRGVEARALPLVVMPHGGPFGVFDAWGFDRDAQVLAAAGYAVLQVNFRGSGNYGRAFRMAGAREWGGAMQDDVTDATRWAIAQGIADPQRICIYGASYGAYAALMGTVREPELYRCAVGYVGVYDLPRLTGENRRQGRWARNWTGDWLGTDVTALAAASPNRLAAAIRVPVFLAAGGEDLVAPIEHTHLMERALRRAGVPVETLYYPNEGHGFHTTEHRLEFYRRLLGFLHGHLGGQQAAP</sequence>
<dbReference type="SUPFAM" id="SSF82171">
    <property type="entry name" value="DPP6 N-terminal domain-like"/>
    <property type="match status" value="1"/>
</dbReference>
<comment type="caution">
    <text evidence="3">The sequence shown here is derived from an EMBL/GenBank/DDBJ whole genome shotgun (WGS) entry which is preliminary data.</text>
</comment>
<dbReference type="EMBL" id="SPUH01000001">
    <property type="protein sequence ID" value="TKS55341.1"/>
    <property type="molecule type" value="Genomic_DNA"/>
</dbReference>
<dbReference type="Gene3D" id="3.40.50.1820">
    <property type="entry name" value="alpha/beta hydrolase"/>
    <property type="match status" value="1"/>
</dbReference>
<dbReference type="GO" id="GO:0006508">
    <property type="term" value="P:proteolysis"/>
    <property type="evidence" value="ECO:0007669"/>
    <property type="project" value="InterPro"/>
</dbReference>
<proteinExistence type="predicted"/>
<dbReference type="SUPFAM" id="SSF53474">
    <property type="entry name" value="alpha/beta-Hydrolases"/>
    <property type="match status" value="1"/>
</dbReference>
<dbReference type="PANTHER" id="PTHR42776:SF27">
    <property type="entry name" value="DIPEPTIDYL PEPTIDASE FAMILY MEMBER 6"/>
    <property type="match status" value="1"/>
</dbReference>
<dbReference type="AlphaFoldDB" id="A0A4Z1RNJ8"/>
<dbReference type="GO" id="GO:0004252">
    <property type="term" value="F:serine-type endopeptidase activity"/>
    <property type="evidence" value="ECO:0007669"/>
    <property type="project" value="TreeGrafter"/>
</dbReference>
<dbReference type="PANTHER" id="PTHR42776">
    <property type="entry name" value="SERINE PEPTIDASE S9 FAMILY MEMBER"/>
    <property type="match status" value="1"/>
</dbReference>
<name>A0A4Z1RNJ8_9GAMM</name>
<accession>A0A4Z1RNJ8</accession>
<reference evidence="3 4" key="1">
    <citation type="submission" date="2019-01" db="EMBL/GenBank/DDBJ databases">
        <authorList>
            <person name="Zhang S."/>
        </authorList>
    </citation>
    <scope>NUCLEOTIDE SEQUENCE [LARGE SCALE GENOMIC DNA]</scope>
    <source>
        <strain evidence="3 4">1626</strain>
    </source>
</reference>
<keyword evidence="1" id="KW-0378">Hydrolase</keyword>
<organism evidence="3 4">
    <name type="scientific">Luteimonas yindakuii</name>
    <dbReference type="NCBI Taxonomy" id="2565782"/>
    <lineage>
        <taxon>Bacteria</taxon>
        <taxon>Pseudomonadati</taxon>
        <taxon>Pseudomonadota</taxon>
        <taxon>Gammaproteobacteria</taxon>
        <taxon>Lysobacterales</taxon>
        <taxon>Lysobacteraceae</taxon>
        <taxon>Luteimonas</taxon>
    </lineage>
</organism>
<dbReference type="Proteomes" id="UP000298681">
    <property type="component" value="Unassembled WGS sequence"/>
</dbReference>
<evidence type="ECO:0000313" key="4">
    <source>
        <dbReference type="Proteomes" id="UP000298681"/>
    </source>
</evidence>